<dbReference type="RefSeq" id="WP_319961787.1">
    <property type="nucleotide sequence ID" value="NZ_JAXARY010000010.1"/>
</dbReference>
<name>A0ABU4UF40_9GAMM</name>
<dbReference type="Proteomes" id="UP001284537">
    <property type="component" value="Unassembled WGS sequence"/>
</dbReference>
<dbReference type="SUPFAM" id="SSF56349">
    <property type="entry name" value="DNA breaking-rejoining enzymes"/>
    <property type="match status" value="1"/>
</dbReference>
<evidence type="ECO:0000313" key="3">
    <source>
        <dbReference type="Proteomes" id="UP001284537"/>
    </source>
</evidence>
<dbReference type="EMBL" id="JAXARY010000010">
    <property type="protein sequence ID" value="MDX8128102.1"/>
    <property type="molecule type" value="Genomic_DNA"/>
</dbReference>
<dbReference type="Gene3D" id="1.10.443.10">
    <property type="entry name" value="Intergrase catalytic core"/>
    <property type="match status" value="1"/>
</dbReference>
<reference evidence="2 3" key="1">
    <citation type="submission" date="2023-11" db="EMBL/GenBank/DDBJ databases">
        <authorList>
            <person name="Ouyang M.-Y."/>
        </authorList>
    </citation>
    <scope>NUCLEOTIDE SEQUENCE [LARGE SCALE GENOMIC DNA]</scope>
    <source>
        <strain evidence="2 3">OY6</strain>
    </source>
</reference>
<evidence type="ECO:0000313" key="2">
    <source>
        <dbReference type="EMBL" id="MDX8128102.1"/>
    </source>
</evidence>
<keyword evidence="1" id="KW-0233">DNA recombination</keyword>
<sequence>MTSLNSFTKPQIHLLSADDLSSQRVSPISLWGDAQWRLDNPTPGQPDHRATVNWNIKLPHGQSLLDPQWAGLLDSLRRFVWSLLTDPREGKSLKTTSMATISRMLAYLVNWMATQDFRAIHELDNHASWEYVEHVAITGSNKQYSSLHEGWVWQRLHILTLLYKQSGALRDSGVSPMPEPPFDGRNPFDVAKRITNRQRDFIPPLPDAVALPIMTAAERLIGVPADDVIKLQEIYLAAYALGGPGNHKGPGHSLPVRTDAARRAVSSFQFSMLAGESVPWHNVIDTQPRRGAGQVDFVAAIRSLIMDIRIACIIVLQSHVGLRISEVMGLKAGIAPDSGLPSCLQQRPSKTGLNTIFYLNSLAAKIHGRPVEWIVGARPADSQYLPPQVRALVVLERLFRPWRQLGNCQHLIVSFCANRGLPKNQRSVGRPYSDNVNLGQKDFLRRYVDWQALPPSPELDAYRDGRSLRTHQWRKTFALYVIQVDSRMLPHISQHFKHLSLAMTEQGYIGRDPEIIEALSDARARLTVRLLYEAATGNATYAGNMAPWLEAHRKSVRASMQDKTPEQILSDLEHEVVEHDFRIWFADHGKCLIELKPESARCHQIAGTTHWEDSNPNFQYREPSVCVGCECFLIDRDSAGFWRKRYLDNQQAVVNAERIGRGDEFYVARQRARQAAAILHVLGEDIEENSHDA</sequence>
<keyword evidence="3" id="KW-1185">Reference proteome</keyword>
<organism evidence="2 3">
    <name type="scientific">Methylomonas defluvii</name>
    <dbReference type="NCBI Taxonomy" id="3045149"/>
    <lineage>
        <taxon>Bacteria</taxon>
        <taxon>Pseudomonadati</taxon>
        <taxon>Pseudomonadota</taxon>
        <taxon>Gammaproteobacteria</taxon>
        <taxon>Methylococcales</taxon>
        <taxon>Methylococcaceae</taxon>
        <taxon>Methylomonas</taxon>
    </lineage>
</organism>
<dbReference type="InterPro" id="IPR011010">
    <property type="entry name" value="DNA_brk_join_enz"/>
</dbReference>
<proteinExistence type="predicted"/>
<comment type="caution">
    <text evidence="2">The sequence shown here is derived from an EMBL/GenBank/DDBJ whole genome shotgun (WGS) entry which is preliminary data.</text>
</comment>
<accession>A0ABU4UF40</accession>
<gene>
    <name evidence="2" type="ORF">QLH52_12475</name>
</gene>
<protein>
    <recommendedName>
        <fullName evidence="4">Phage integrase family protein</fullName>
    </recommendedName>
</protein>
<evidence type="ECO:0000256" key="1">
    <source>
        <dbReference type="ARBA" id="ARBA00023172"/>
    </source>
</evidence>
<dbReference type="InterPro" id="IPR013762">
    <property type="entry name" value="Integrase-like_cat_sf"/>
</dbReference>
<evidence type="ECO:0008006" key="4">
    <source>
        <dbReference type="Google" id="ProtNLM"/>
    </source>
</evidence>